<reference evidence="3" key="2">
    <citation type="submission" date="2010-03" db="EMBL/GenBank/DDBJ databases">
        <title>The genome sequence of Coccidioides posadasii strain Silveira.</title>
        <authorList>
            <consortium name="The Broad Institute Genome Sequencing Center for Infectious Disease"/>
            <person name="Neafsey D."/>
            <person name="Orbach M."/>
            <person name="Henn M.R."/>
            <person name="Cole G.T."/>
            <person name="Galgiani J."/>
            <person name="Gardner M.J."/>
            <person name="Kirkland T.N."/>
            <person name="Taylor J.W."/>
            <person name="Young S.K."/>
            <person name="Zeng Q."/>
            <person name="Koehrsen M."/>
            <person name="Alvarado L."/>
            <person name="Berlin A."/>
            <person name="Borenstein D."/>
            <person name="Chapman S.B."/>
            <person name="Chen Z."/>
            <person name="Engels R."/>
            <person name="Freedman E."/>
            <person name="Gellesch M."/>
            <person name="Goldberg J."/>
            <person name="Griggs A."/>
            <person name="Gujja S."/>
            <person name="Heilman E."/>
            <person name="Heiman D."/>
            <person name="Howarth C."/>
            <person name="Jen D."/>
            <person name="Larson L."/>
            <person name="Mehta T."/>
            <person name="Neiman D."/>
            <person name="Park D."/>
            <person name="Pearson M."/>
            <person name="Richards J."/>
            <person name="Roberts A."/>
            <person name="Saif S."/>
            <person name="Shea T."/>
            <person name="Shenoy N."/>
            <person name="Sisk P."/>
            <person name="Stolte C."/>
            <person name="Sykes S."/>
            <person name="Walk T."/>
            <person name="White J."/>
            <person name="Yandava C."/>
            <person name="Haas B."/>
            <person name="Nusbaum C."/>
            <person name="Birren B."/>
        </authorList>
    </citation>
    <scope>NUCLEOTIDE SEQUENCE [LARGE SCALE GENOMIC DNA]</scope>
    <source>
        <strain evidence="3">RMSCC 757 / Silveira</strain>
    </source>
</reference>
<evidence type="ECO:0000313" key="2">
    <source>
        <dbReference type="EMBL" id="EFW22484.1"/>
    </source>
</evidence>
<accession>E9CRQ7</accession>
<dbReference type="VEuPathDB" id="FungiDB:CPSG_00383"/>
<dbReference type="AlphaFoldDB" id="E9CRQ7"/>
<dbReference type="EMBL" id="GL636486">
    <property type="protein sequence ID" value="EFW22484.1"/>
    <property type="molecule type" value="Genomic_DNA"/>
</dbReference>
<reference evidence="3" key="1">
    <citation type="journal article" date="2010" name="Genome Res.">
        <title>Population genomic sequencing of Coccidioides fungi reveals recent hybridization and transposon control.</title>
        <authorList>
            <person name="Neafsey D.E."/>
            <person name="Barker B.M."/>
            <person name="Sharpton T.J."/>
            <person name="Stajich J.E."/>
            <person name="Park D.J."/>
            <person name="Whiston E."/>
            <person name="Hung C.-Y."/>
            <person name="McMahan C."/>
            <person name="White J."/>
            <person name="Sykes S."/>
            <person name="Heiman D."/>
            <person name="Young S."/>
            <person name="Zeng Q."/>
            <person name="Abouelleil A."/>
            <person name="Aftuck L."/>
            <person name="Bessette D."/>
            <person name="Brown A."/>
            <person name="FitzGerald M."/>
            <person name="Lui A."/>
            <person name="Macdonald J.P."/>
            <person name="Priest M."/>
            <person name="Orbach M.J."/>
            <person name="Galgiani J.N."/>
            <person name="Kirkland T.N."/>
            <person name="Cole G.T."/>
            <person name="Birren B.W."/>
            <person name="Henn M.R."/>
            <person name="Taylor J.W."/>
            <person name="Rounsley S.D."/>
        </authorList>
    </citation>
    <scope>NUCLEOTIDE SEQUENCE [LARGE SCALE GENOMIC DNA]</scope>
    <source>
        <strain evidence="3">RMSCC 757 / Silveira</strain>
    </source>
</reference>
<dbReference type="STRING" id="443226.E9CRQ7"/>
<organism evidence="3">
    <name type="scientific">Coccidioides posadasii (strain RMSCC 757 / Silveira)</name>
    <name type="common">Valley fever fungus</name>
    <dbReference type="NCBI Taxonomy" id="443226"/>
    <lineage>
        <taxon>Eukaryota</taxon>
        <taxon>Fungi</taxon>
        <taxon>Dikarya</taxon>
        <taxon>Ascomycota</taxon>
        <taxon>Pezizomycotina</taxon>
        <taxon>Eurotiomycetes</taxon>
        <taxon>Eurotiomycetidae</taxon>
        <taxon>Onygenales</taxon>
        <taxon>Onygenaceae</taxon>
        <taxon>Coccidioides</taxon>
    </lineage>
</organism>
<proteinExistence type="predicted"/>
<gene>
    <name evidence="2" type="ORF">CPSG_00383</name>
</gene>
<keyword evidence="3" id="KW-1185">Reference proteome</keyword>
<dbReference type="InterPro" id="IPR028094">
    <property type="entry name" value="RTC4_C"/>
</dbReference>
<name>E9CRQ7_COCPS</name>
<evidence type="ECO:0000259" key="1">
    <source>
        <dbReference type="Pfam" id="PF14474"/>
    </source>
</evidence>
<sequence length="92" mass="10460">MQEHSKRFTYKYYLNKAGWQHHIMLHFGDDIKSTAGAELLVLNYGALTGYVYEVLMPELVMLVKKDMGVDNKQACQILVESDKIGEPLLNGV</sequence>
<evidence type="ECO:0000313" key="3">
    <source>
        <dbReference type="Proteomes" id="UP000002497"/>
    </source>
</evidence>
<dbReference type="Pfam" id="PF14474">
    <property type="entry name" value="RTC4"/>
    <property type="match status" value="1"/>
</dbReference>
<dbReference type="Proteomes" id="UP000002497">
    <property type="component" value="Unassembled WGS sequence"/>
</dbReference>
<protein>
    <recommendedName>
        <fullName evidence="1">Restriction of telomere capping protein 4 C-terminal domain-containing protein</fullName>
    </recommendedName>
</protein>
<feature type="domain" description="Restriction of telomere capping protein 4 C-terminal" evidence="1">
    <location>
        <begin position="21"/>
        <end position="87"/>
    </location>
</feature>
<dbReference type="HOGENOM" id="CLU_2413098_0_0_1"/>